<reference evidence="2 3" key="1">
    <citation type="submission" date="2019-07" db="EMBL/GenBank/DDBJ databases">
        <title>Draft genome assembly of a fouling barnacle, Amphibalanus amphitrite (Darwin, 1854): The first reference genome for Thecostraca.</title>
        <authorList>
            <person name="Kim W."/>
        </authorList>
    </citation>
    <scope>NUCLEOTIDE SEQUENCE [LARGE SCALE GENOMIC DNA]</scope>
    <source>
        <strain evidence="2">SNU_AA5</strain>
        <tissue evidence="2">Soma without cirri and trophi</tissue>
    </source>
</reference>
<dbReference type="PANTHER" id="PTHR33223">
    <property type="entry name" value="CCHC-TYPE DOMAIN-CONTAINING PROTEIN"/>
    <property type="match status" value="1"/>
</dbReference>
<protein>
    <recommendedName>
        <fullName evidence="4">Retrotransposon gag domain-containing protein</fullName>
    </recommendedName>
</protein>
<name>A0A6A4XC86_AMPAM</name>
<comment type="caution">
    <text evidence="2">The sequence shown here is derived from an EMBL/GenBank/DDBJ whole genome shotgun (WGS) entry which is preliminary data.</text>
</comment>
<evidence type="ECO:0008006" key="4">
    <source>
        <dbReference type="Google" id="ProtNLM"/>
    </source>
</evidence>
<accession>A0A6A4XC86</accession>
<dbReference type="Proteomes" id="UP000440578">
    <property type="component" value="Unassembled WGS sequence"/>
</dbReference>
<dbReference type="EMBL" id="VIIS01000204">
    <property type="protein sequence ID" value="KAF0311952.1"/>
    <property type="molecule type" value="Genomic_DNA"/>
</dbReference>
<evidence type="ECO:0000256" key="1">
    <source>
        <dbReference type="SAM" id="MobiDB-lite"/>
    </source>
</evidence>
<dbReference type="OrthoDB" id="6382339at2759"/>
<proteinExistence type="predicted"/>
<sequence length="344" mass="39246">MERSRMIGSVDNFDGQQNLQEWIQMVNRAAEFAGWTDDATFKAAMFRLRGEAGEHAEQLKSEGKITSWPELQVALKDRFETAGKEQWHQFLLNTGTQGSKTVQEWAQTVRMLSLRALGSEALGIKEEGEEPMTAEQKLIAETAQKEARKNLLDFMRRTNFVRGLRSNLRQMVWRRKCKTFDDAVKTAAEEEAVEASHREEEVLSCYVKGFPEPTTTGLVEKIVAALEMREEERKEKKEKGIDKMKPRQIINMGTWLLIIWMCLDTSNSLQEPGDGTEERERVIPGLHSGLLFQPKGPLLLATGVWTAVEADERRPTKEEEEEARALPQTPRAQRQGLELHDYAS</sequence>
<keyword evidence="3" id="KW-1185">Reference proteome</keyword>
<dbReference type="AlphaFoldDB" id="A0A6A4XC86"/>
<feature type="region of interest" description="Disordered" evidence="1">
    <location>
        <begin position="310"/>
        <end position="344"/>
    </location>
</feature>
<gene>
    <name evidence="2" type="ORF">FJT64_017275</name>
</gene>
<evidence type="ECO:0000313" key="3">
    <source>
        <dbReference type="Proteomes" id="UP000440578"/>
    </source>
</evidence>
<dbReference type="PANTHER" id="PTHR33223:SF6">
    <property type="entry name" value="CCHC-TYPE DOMAIN-CONTAINING PROTEIN"/>
    <property type="match status" value="1"/>
</dbReference>
<organism evidence="2 3">
    <name type="scientific">Amphibalanus amphitrite</name>
    <name type="common">Striped barnacle</name>
    <name type="synonym">Balanus amphitrite</name>
    <dbReference type="NCBI Taxonomy" id="1232801"/>
    <lineage>
        <taxon>Eukaryota</taxon>
        <taxon>Metazoa</taxon>
        <taxon>Ecdysozoa</taxon>
        <taxon>Arthropoda</taxon>
        <taxon>Crustacea</taxon>
        <taxon>Multicrustacea</taxon>
        <taxon>Cirripedia</taxon>
        <taxon>Thoracica</taxon>
        <taxon>Thoracicalcarea</taxon>
        <taxon>Balanomorpha</taxon>
        <taxon>Balanoidea</taxon>
        <taxon>Balanidae</taxon>
        <taxon>Amphibalaninae</taxon>
        <taxon>Amphibalanus</taxon>
    </lineage>
</organism>
<evidence type="ECO:0000313" key="2">
    <source>
        <dbReference type="EMBL" id="KAF0311952.1"/>
    </source>
</evidence>